<dbReference type="PANTHER" id="PTHR11474">
    <property type="entry name" value="TYROSINASE FAMILY MEMBER"/>
    <property type="match status" value="1"/>
</dbReference>
<feature type="domain" description="Tyrosinase copper-binding" evidence="2">
    <location>
        <begin position="84"/>
        <end position="101"/>
    </location>
</feature>
<dbReference type="InterPro" id="IPR050316">
    <property type="entry name" value="Tyrosinase/Hemocyanin"/>
</dbReference>
<dbReference type="Pfam" id="PF00264">
    <property type="entry name" value="Tyrosinase"/>
    <property type="match status" value="2"/>
</dbReference>
<dbReference type="Proteomes" id="UP001204621">
    <property type="component" value="Unassembled WGS sequence"/>
</dbReference>
<dbReference type="PROSITE" id="PS00497">
    <property type="entry name" value="TYROSINASE_1"/>
    <property type="match status" value="1"/>
</dbReference>
<evidence type="ECO:0000313" key="4">
    <source>
        <dbReference type="EMBL" id="MCS0658996.1"/>
    </source>
</evidence>
<feature type="domain" description="Tyrosinase copper-binding" evidence="3">
    <location>
        <begin position="200"/>
        <end position="211"/>
    </location>
</feature>
<organism evidence="4 5">
    <name type="scientific">Massilia terrae</name>
    <dbReference type="NCBI Taxonomy" id="1811224"/>
    <lineage>
        <taxon>Bacteria</taxon>
        <taxon>Pseudomonadati</taxon>
        <taxon>Pseudomonadota</taxon>
        <taxon>Betaproteobacteria</taxon>
        <taxon>Burkholderiales</taxon>
        <taxon>Oxalobacteraceae</taxon>
        <taxon>Telluria group</taxon>
        <taxon>Massilia</taxon>
    </lineage>
</organism>
<evidence type="ECO:0000259" key="3">
    <source>
        <dbReference type="PROSITE" id="PS00498"/>
    </source>
</evidence>
<proteinExistence type="predicted"/>
<evidence type="ECO:0000256" key="1">
    <source>
        <dbReference type="ARBA" id="ARBA00022723"/>
    </source>
</evidence>
<evidence type="ECO:0000259" key="2">
    <source>
        <dbReference type="PROSITE" id="PS00497"/>
    </source>
</evidence>
<gene>
    <name evidence="4" type="ORF">NX778_13075</name>
</gene>
<evidence type="ECO:0000313" key="5">
    <source>
        <dbReference type="Proteomes" id="UP001204621"/>
    </source>
</evidence>
<dbReference type="PROSITE" id="PS00498">
    <property type="entry name" value="TYROSINASE_2"/>
    <property type="match status" value="1"/>
</dbReference>
<dbReference type="Gene3D" id="1.10.1280.10">
    <property type="entry name" value="Di-copper center containing domain from catechol oxidase"/>
    <property type="match status" value="2"/>
</dbReference>
<dbReference type="SUPFAM" id="SSF48056">
    <property type="entry name" value="Di-copper centre-containing domain"/>
    <property type="match status" value="1"/>
</dbReference>
<name>A0ABT2CYD8_9BURK</name>
<protein>
    <submittedName>
        <fullName evidence="4">Tyrosinase family protein</fullName>
    </submittedName>
</protein>
<dbReference type="EMBL" id="JANUGU010000004">
    <property type="protein sequence ID" value="MCS0658996.1"/>
    <property type="molecule type" value="Genomic_DNA"/>
</dbReference>
<dbReference type="InterPro" id="IPR008922">
    <property type="entry name" value="Di-copper_centre_dom_sf"/>
</dbReference>
<comment type="caution">
    <text evidence="4">The sequence shown here is derived from an EMBL/GenBank/DDBJ whole genome shotgun (WGS) entry which is preliminary data.</text>
</comment>
<keyword evidence="1" id="KW-0479">Metal-binding</keyword>
<dbReference type="RefSeq" id="WP_258812189.1">
    <property type="nucleotide sequence ID" value="NZ_JANUGU010000004.1"/>
</dbReference>
<reference evidence="4 5" key="1">
    <citation type="submission" date="2022-08" db="EMBL/GenBank/DDBJ databases">
        <title>Reclassification of Massilia species as members of the genera Telluria, Duganella, Pseudoduganella, Mokoshia gen. nov. and Zemynaea gen. nov. using orthogonal and non-orthogonal genome-based approaches.</title>
        <authorList>
            <person name="Bowman J.P."/>
        </authorList>
    </citation>
    <scope>NUCLEOTIDE SEQUENCE [LARGE SCALE GENOMIC DNA]</scope>
    <source>
        <strain evidence="4 5">JCM 31606</strain>
    </source>
</reference>
<dbReference type="InterPro" id="IPR002227">
    <property type="entry name" value="Tyrosinase_Cu-bd"/>
</dbReference>
<accession>A0ABT2CYD8</accession>
<sequence>MNQTMGGRRRFLRNSAIALTVPTFPIDLLAQTTLFKRLEWQNFKVTSQYDSLLSAITKMKANTNSADPNSWTYWVNIHQNKCPHGIPYFLGWHRGFLYYFEKQLRTASGDSSLVLPYWDYYTYATLPAEFTNPGTSNPLYVSRVNTNVRAALTLAPFAPTIVNFPRGYSYAFEPSVEGAPHNPVHDIIGDVMATMQSPTDPIFWLHHANIDRLWVAWVAAGGGRKMPSKTSSYWYGSYSYTSLLTMQRTYTYDTRTRLSYLYQNETMPTSIPIARASQPQARLVQATGDDLVSTMPPVGAFQVSGPRETSATGMSIAGALNVGLDERSISAQLPISPEFSSAVQEIMRGNSASVPGSAKKYRSVHLVLDGVELADAGKNGGYYYQVYLNWPKAGNSPNKPTSLLLGTLGPFQINGAMHHMGGHAQLRFAIGRKMAGLSGMQIGMATVSFVRVNGENSPSGPVIGIGEVRVELSTEDIQS</sequence>
<keyword evidence="5" id="KW-1185">Reference proteome</keyword>